<keyword evidence="1" id="KW-0812">Transmembrane</keyword>
<name>A0A4R3KQD1_9FIRM</name>
<dbReference type="Pfam" id="PF11449">
    <property type="entry name" value="ArsP_2"/>
    <property type="match status" value="1"/>
</dbReference>
<sequence>MFKEILKLIIYSAENSFLQVTVFVGAVLLLFGYINYKLSGKLVNKIESSKKIQPIIGALLGLTP</sequence>
<keyword evidence="1" id="KW-0472">Membrane</keyword>
<evidence type="ECO:0000256" key="1">
    <source>
        <dbReference type="SAM" id="Phobius"/>
    </source>
</evidence>
<comment type="caution">
    <text evidence="2">The sequence shown here is derived from an EMBL/GenBank/DDBJ whole genome shotgun (WGS) entry which is preliminary data.</text>
</comment>
<dbReference type="OrthoDB" id="9783550at2"/>
<gene>
    <name evidence="2" type="ORF">EDD65_11213</name>
</gene>
<organism evidence="2 3">
    <name type="scientific">Keratinibaculum paraultunense</name>
    <dbReference type="NCBI Taxonomy" id="1278232"/>
    <lineage>
        <taxon>Bacteria</taxon>
        <taxon>Bacillati</taxon>
        <taxon>Bacillota</taxon>
        <taxon>Tissierellia</taxon>
        <taxon>Tissierellales</taxon>
        <taxon>Tepidimicrobiaceae</taxon>
        <taxon>Keratinibaculum</taxon>
    </lineage>
</organism>
<proteinExistence type="predicted"/>
<dbReference type="EMBL" id="SMAE01000012">
    <property type="protein sequence ID" value="TCS87055.1"/>
    <property type="molecule type" value="Genomic_DNA"/>
</dbReference>
<dbReference type="Proteomes" id="UP000294567">
    <property type="component" value="Unassembled WGS sequence"/>
</dbReference>
<dbReference type="InterPro" id="IPR021552">
    <property type="entry name" value="ArsP_2"/>
</dbReference>
<feature type="transmembrane region" description="Helical" evidence="1">
    <location>
        <begin position="16"/>
        <end position="36"/>
    </location>
</feature>
<reference evidence="2 3" key="1">
    <citation type="submission" date="2019-03" db="EMBL/GenBank/DDBJ databases">
        <title>Genomic Encyclopedia of Type Strains, Phase IV (KMG-IV): sequencing the most valuable type-strain genomes for metagenomic binning, comparative biology and taxonomic classification.</title>
        <authorList>
            <person name="Goeker M."/>
        </authorList>
    </citation>
    <scope>NUCLEOTIDE SEQUENCE [LARGE SCALE GENOMIC DNA]</scope>
    <source>
        <strain evidence="2 3">DSM 26752</strain>
    </source>
</reference>
<protein>
    <submittedName>
        <fullName evidence="2">Putative 10TM heavy-metal exporter</fullName>
    </submittedName>
</protein>
<accession>A0A4R3KQD1</accession>
<evidence type="ECO:0000313" key="3">
    <source>
        <dbReference type="Proteomes" id="UP000294567"/>
    </source>
</evidence>
<keyword evidence="1" id="KW-1133">Transmembrane helix</keyword>
<evidence type="ECO:0000313" key="2">
    <source>
        <dbReference type="EMBL" id="TCS87055.1"/>
    </source>
</evidence>
<dbReference type="RefSeq" id="WP_132028984.1">
    <property type="nucleotide sequence ID" value="NZ_CP068564.1"/>
</dbReference>
<dbReference type="AlphaFoldDB" id="A0A4R3KQD1"/>
<keyword evidence="3" id="KW-1185">Reference proteome</keyword>